<name>A0A9N7YEV4_PLEPL</name>
<accession>A0A9N7YEV4</accession>
<protein>
    <submittedName>
        <fullName evidence="2">Uncharacterized protein</fullName>
    </submittedName>
</protein>
<reference evidence="2" key="1">
    <citation type="submission" date="2020-03" db="EMBL/GenBank/DDBJ databases">
        <authorList>
            <person name="Weist P."/>
        </authorList>
    </citation>
    <scope>NUCLEOTIDE SEQUENCE</scope>
</reference>
<feature type="region of interest" description="Disordered" evidence="1">
    <location>
        <begin position="1"/>
        <end position="21"/>
    </location>
</feature>
<comment type="caution">
    <text evidence="2">The sequence shown here is derived from an EMBL/GenBank/DDBJ whole genome shotgun (WGS) entry which is preliminary data.</text>
</comment>
<feature type="compositionally biased region" description="Low complexity" evidence="1">
    <location>
        <begin position="36"/>
        <end position="58"/>
    </location>
</feature>
<evidence type="ECO:0000313" key="3">
    <source>
        <dbReference type="Proteomes" id="UP001153269"/>
    </source>
</evidence>
<feature type="region of interest" description="Disordered" evidence="1">
    <location>
        <begin position="33"/>
        <end position="58"/>
    </location>
</feature>
<dbReference type="AlphaFoldDB" id="A0A9N7YEV4"/>
<keyword evidence="3" id="KW-1185">Reference proteome</keyword>
<organism evidence="2 3">
    <name type="scientific">Pleuronectes platessa</name>
    <name type="common">European plaice</name>
    <dbReference type="NCBI Taxonomy" id="8262"/>
    <lineage>
        <taxon>Eukaryota</taxon>
        <taxon>Metazoa</taxon>
        <taxon>Chordata</taxon>
        <taxon>Craniata</taxon>
        <taxon>Vertebrata</taxon>
        <taxon>Euteleostomi</taxon>
        <taxon>Actinopterygii</taxon>
        <taxon>Neopterygii</taxon>
        <taxon>Teleostei</taxon>
        <taxon>Neoteleostei</taxon>
        <taxon>Acanthomorphata</taxon>
        <taxon>Carangaria</taxon>
        <taxon>Pleuronectiformes</taxon>
        <taxon>Pleuronectoidei</taxon>
        <taxon>Pleuronectidae</taxon>
        <taxon>Pleuronectes</taxon>
    </lineage>
</organism>
<sequence length="149" mass="16167">MARREVSVSAPLDPGQLRAVKDGELRGYESTSLAVNSTNPDPASAAATTPSTQSQAPPDWVCARKARVGIRGLARGPVIRRLIITRDGVRQDSGGDKQHVTSLSVPWLFRCLCLFQSCVRAGAEQLSEALLAYTWHTLKPPSQLQSCQR</sequence>
<dbReference type="EMBL" id="CADEAL010001101">
    <property type="protein sequence ID" value="CAB1428925.1"/>
    <property type="molecule type" value="Genomic_DNA"/>
</dbReference>
<dbReference type="Proteomes" id="UP001153269">
    <property type="component" value="Unassembled WGS sequence"/>
</dbReference>
<evidence type="ECO:0000313" key="2">
    <source>
        <dbReference type="EMBL" id="CAB1428925.1"/>
    </source>
</evidence>
<gene>
    <name evidence="2" type="ORF">PLEPLA_LOCUS16900</name>
</gene>
<evidence type="ECO:0000256" key="1">
    <source>
        <dbReference type="SAM" id="MobiDB-lite"/>
    </source>
</evidence>
<proteinExistence type="predicted"/>